<evidence type="ECO:0000313" key="19">
    <source>
        <dbReference type="EMBL" id="MDT0580982.1"/>
    </source>
</evidence>
<keyword evidence="20" id="KW-1185">Reference proteome</keyword>
<dbReference type="Pfam" id="PF16187">
    <property type="entry name" value="Peptidase_M16_M"/>
    <property type="match status" value="1"/>
</dbReference>
<keyword evidence="7" id="KW-0479">Metal-binding</keyword>
<feature type="domain" description="Coenzyme PQQ synthesis protein F-like C-terminal lobe" evidence="18">
    <location>
        <begin position="742"/>
        <end position="838"/>
    </location>
</feature>
<evidence type="ECO:0000256" key="2">
    <source>
        <dbReference type="ARBA" id="ARBA00002184"/>
    </source>
</evidence>
<dbReference type="PROSITE" id="PS00143">
    <property type="entry name" value="INSULINASE"/>
    <property type="match status" value="1"/>
</dbReference>
<evidence type="ECO:0000256" key="4">
    <source>
        <dbReference type="ARBA" id="ARBA00012449"/>
    </source>
</evidence>
<comment type="caution">
    <text evidence="19">The sequence shown here is derived from an EMBL/GenBank/DDBJ whole genome shotgun (WGS) entry which is preliminary data.</text>
</comment>
<name>A0AAW8QVH4_9ALTE</name>
<comment type="cofactor">
    <cofactor evidence="1">
        <name>Zn(2+)</name>
        <dbReference type="ChEBI" id="CHEBI:29105"/>
    </cofactor>
</comment>
<feature type="domain" description="Peptidase M16 N-terminal" evidence="15">
    <location>
        <begin position="23"/>
        <end position="155"/>
    </location>
</feature>
<dbReference type="InterPro" id="IPR011765">
    <property type="entry name" value="Pept_M16_N"/>
</dbReference>
<comment type="similarity">
    <text evidence="3 14">Belongs to the peptidase M16 family.</text>
</comment>
<dbReference type="RefSeq" id="WP_311359798.1">
    <property type="nucleotide sequence ID" value="NZ_JAVRIE010000001.1"/>
</dbReference>
<dbReference type="PANTHER" id="PTHR43690">
    <property type="entry name" value="NARDILYSIN"/>
    <property type="match status" value="1"/>
</dbReference>
<dbReference type="Pfam" id="PF00675">
    <property type="entry name" value="Peptidase_M16"/>
    <property type="match status" value="1"/>
</dbReference>
<dbReference type="EMBL" id="JAVRIE010000001">
    <property type="protein sequence ID" value="MDT0580982.1"/>
    <property type="molecule type" value="Genomic_DNA"/>
</dbReference>
<evidence type="ECO:0000256" key="1">
    <source>
        <dbReference type="ARBA" id="ARBA00001947"/>
    </source>
</evidence>
<dbReference type="SUPFAM" id="SSF63411">
    <property type="entry name" value="LuxS/MPP-like metallohydrolase"/>
    <property type="match status" value="4"/>
</dbReference>
<evidence type="ECO:0000259" key="17">
    <source>
        <dbReference type="Pfam" id="PF16187"/>
    </source>
</evidence>
<dbReference type="GO" id="GO:0005737">
    <property type="term" value="C:cytoplasm"/>
    <property type="evidence" value="ECO:0007669"/>
    <property type="project" value="UniProtKB-ARBA"/>
</dbReference>
<evidence type="ECO:0000256" key="3">
    <source>
        <dbReference type="ARBA" id="ARBA00007261"/>
    </source>
</evidence>
<keyword evidence="9" id="KW-0862">Zinc</keyword>
<evidence type="ECO:0000256" key="12">
    <source>
        <dbReference type="ARBA" id="ARBA00031184"/>
    </source>
</evidence>
<dbReference type="GO" id="GO:0046872">
    <property type="term" value="F:metal ion binding"/>
    <property type="evidence" value="ECO:0007669"/>
    <property type="project" value="UniProtKB-KW"/>
</dbReference>
<gene>
    <name evidence="19" type="ORF">RM544_00350</name>
</gene>
<organism evidence="19 20">
    <name type="scientific">Brumicola blandensis</name>
    <dbReference type="NCBI Taxonomy" id="3075611"/>
    <lineage>
        <taxon>Bacteria</taxon>
        <taxon>Pseudomonadati</taxon>
        <taxon>Pseudomonadota</taxon>
        <taxon>Gammaproteobacteria</taxon>
        <taxon>Alteromonadales</taxon>
        <taxon>Alteromonadaceae</taxon>
        <taxon>Brumicola</taxon>
    </lineage>
</organism>
<sequence>MLLSRLAEREYFANTLQNKLEFALIKCPKAPKASFSISIGMGHFNDPDNCPGLSHLLEHMLFTGSHAYTDGNYLHDLLHKNGGFINAWTSAETCNFHFDCPHTIFHEALDVLLDMLKYPNMSLNGIQQEVLAVDAEFQLRQQDDVRRLYDIHKETANSEHPFTKFSVGNKGIFSRYSENELQTMLKQHHEQYFISSNIKVAIVAEQSWLNSENMQAITDKLSIFDDKLEAQSIPQLPDLYLDEHKQIQIEVKPHKFTQNLMLTYCLPNLSTLNRSKPILLLSHLIEDSNENGLQWRLKRLGYIVEVIASGGINDKRHQDININLRLTDKGADNVENILTLVCSWFEFLQQQGIEHWRFDEKAQQLALQVKHAPSPSGIDEAVLLATRLHEYTLDQALSVDTVMDRYDSDAFDAFLAHFKPANLRVFFIHENAKTDKVSAQYEAPYSVRNLEAFAESNAQNDWSLPQRNPYMSDDFNIVKAELTANQIINFESDDLLIKFTQNTAFNTPKGDCYFSLESPNMIGSARNIAIKRLWVECISEQLNNQYNSAELAGIHFRLYGHQGGVSLHTSGFSHRQLVLCEEILRALTRVKVTPSTFLTMKEKLQKSLQNTLLNKPVNQLFSELNCLYQENTIGQKSILEELNSVFLPEVQAHVEKYFVETHVEGLVVGNWSLEQAEKLFKRLKNNAIHFNKAHKSGRRVADLHKQNICLMKENHHGEHAVVHYLQAKDSSVESKCLFVAMEKLLSPIIFDELRNKQNLGYLVGCGYMPINKRPGIASYVQSPNYQSDVLLEAIENVLEDFCKEIDDIEPIFDNFINSLSKQFSSEDTNTTQYAQRLWLEFEIIEEQSENANFYKQIKELSFDEFKAGILALLSSTNMKRSVFLTTATKGAPTRLSNCTFANSVIELKKSCKYV</sequence>
<evidence type="ECO:0000256" key="10">
    <source>
        <dbReference type="ARBA" id="ARBA00023049"/>
    </source>
</evidence>
<dbReference type="InterPro" id="IPR011249">
    <property type="entry name" value="Metalloenz_LuxS/M16"/>
</dbReference>
<feature type="domain" description="Peptidase M16 middle/third" evidence="17">
    <location>
        <begin position="378"/>
        <end position="640"/>
    </location>
</feature>
<dbReference type="InterPro" id="IPR032632">
    <property type="entry name" value="Peptidase_M16_M"/>
</dbReference>
<accession>A0AAW8QVH4</accession>
<dbReference type="Gene3D" id="3.30.830.10">
    <property type="entry name" value="Metalloenzyme, LuxS/M16 peptidase-like"/>
    <property type="match status" value="4"/>
</dbReference>
<dbReference type="InterPro" id="IPR001431">
    <property type="entry name" value="Pept_M16_Zn_BS"/>
</dbReference>
<evidence type="ECO:0000256" key="13">
    <source>
        <dbReference type="ARBA" id="ARBA00033450"/>
    </source>
</evidence>
<evidence type="ECO:0000256" key="9">
    <source>
        <dbReference type="ARBA" id="ARBA00022833"/>
    </source>
</evidence>
<evidence type="ECO:0000313" key="20">
    <source>
        <dbReference type="Proteomes" id="UP001249020"/>
    </source>
</evidence>
<evidence type="ECO:0000259" key="16">
    <source>
        <dbReference type="Pfam" id="PF05193"/>
    </source>
</evidence>
<dbReference type="Proteomes" id="UP001249020">
    <property type="component" value="Unassembled WGS sequence"/>
</dbReference>
<evidence type="ECO:0000256" key="6">
    <source>
        <dbReference type="ARBA" id="ARBA00022670"/>
    </source>
</evidence>
<evidence type="ECO:0000256" key="5">
    <source>
        <dbReference type="ARBA" id="ARBA00017565"/>
    </source>
</evidence>
<protein>
    <recommendedName>
        <fullName evidence="5">Protease 3</fullName>
        <ecNumber evidence="4">3.4.24.55</ecNumber>
    </recommendedName>
    <alternativeName>
        <fullName evidence="13">Pitrilysin</fullName>
    </alternativeName>
    <alternativeName>
        <fullName evidence="12">Protease III</fullName>
    </alternativeName>
    <alternativeName>
        <fullName evidence="11">Protease pi</fullName>
    </alternativeName>
</protein>
<reference evidence="19 20" key="1">
    <citation type="submission" date="2023-09" db="EMBL/GenBank/DDBJ databases">
        <authorList>
            <person name="Rey-Velasco X."/>
        </authorList>
    </citation>
    <scope>NUCLEOTIDE SEQUENCE [LARGE SCALE GENOMIC DNA]</scope>
    <source>
        <strain evidence="19 20">W409</strain>
    </source>
</reference>
<evidence type="ECO:0000256" key="7">
    <source>
        <dbReference type="ARBA" id="ARBA00022723"/>
    </source>
</evidence>
<proteinExistence type="inferred from homology"/>
<dbReference type="InterPro" id="IPR050626">
    <property type="entry name" value="Peptidase_M16"/>
</dbReference>
<evidence type="ECO:0000259" key="15">
    <source>
        <dbReference type="Pfam" id="PF00675"/>
    </source>
</evidence>
<dbReference type="EC" id="3.4.24.55" evidence="4"/>
<evidence type="ECO:0000256" key="11">
    <source>
        <dbReference type="ARBA" id="ARBA00029597"/>
    </source>
</evidence>
<feature type="domain" description="Peptidase M16 C-terminal" evidence="16">
    <location>
        <begin position="185"/>
        <end position="365"/>
    </location>
</feature>
<dbReference type="GO" id="GO:0004222">
    <property type="term" value="F:metalloendopeptidase activity"/>
    <property type="evidence" value="ECO:0007669"/>
    <property type="project" value="UniProtKB-EC"/>
</dbReference>
<dbReference type="InterPro" id="IPR054734">
    <property type="entry name" value="PqqF-like_C_4"/>
</dbReference>
<dbReference type="InterPro" id="IPR007863">
    <property type="entry name" value="Peptidase_M16_C"/>
</dbReference>
<dbReference type="AlphaFoldDB" id="A0AAW8QVH4"/>
<dbReference type="PANTHER" id="PTHR43690:SF18">
    <property type="entry name" value="INSULIN-DEGRADING ENZYME-RELATED"/>
    <property type="match status" value="1"/>
</dbReference>
<evidence type="ECO:0000259" key="18">
    <source>
        <dbReference type="Pfam" id="PF22456"/>
    </source>
</evidence>
<keyword evidence="6" id="KW-0645">Protease</keyword>
<comment type="function">
    <text evidence="2">Endopeptidase that degrades small peptides of less than 7 kDa, such as glucagon and insulin.</text>
</comment>
<dbReference type="GO" id="GO:0006508">
    <property type="term" value="P:proteolysis"/>
    <property type="evidence" value="ECO:0007669"/>
    <property type="project" value="UniProtKB-KW"/>
</dbReference>
<dbReference type="Pfam" id="PF22456">
    <property type="entry name" value="PqqF-like_C_4"/>
    <property type="match status" value="1"/>
</dbReference>
<keyword evidence="8" id="KW-0378">Hydrolase</keyword>
<keyword evidence="10" id="KW-0482">Metalloprotease</keyword>
<evidence type="ECO:0000256" key="8">
    <source>
        <dbReference type="ARBA" id="ARBA00022801"/>
    </source>
</evidence>
<dbReference type="Pfam" id="PF05193">
    <property type="entry name" value="Peptidase_M16_C"/>
    <property type="match status" value="1"/>
</dbReference>
<evidence type="ECO:0000256" key="14">
    <source>
        <dbReference type="RuleBase" id="RU004447"/>
    </source>
</evidence>